<reference evidence="1 2" key="1">
    <citation type="submission" date="2016-11" db="EMBL/GenBank/DDBJ databases">
        <authorList>
            <person name="Jaros S."/>
            <person name="Januszkiewicz K."/>
            <person name="Wedrychowicz H."/>
        </authorList>
    </citation>
    <scope>NUCLEOTIDE SEQUENCE [LARGE SCALE GENOMIC DNA]</scope>
    <source>
        <strain evidence="1 2">DSM 46144</strain>
    </source>
</reference>
<proteinExistence type="predicted"/>
<dbReference type="SUPFAM" id="SSF69279">
    <property type="entry name" value="Phage tail proteins"/>
    <property type="match status" value="1"/>
</dbReference>
<evidence type="ECO:0000313" key="2">
    <source>
        <dbReference type="Proteomes" id="UP000184440"/>
    </source>
</evidence>
<accession>A0A1M7PAR4</accession>
<dbReference type="OrthoDB" id="262740at2"/>
<dbReference type="Gene3D" id="3.55.50.10">
    <property type="entry name" value="Baseplate protein-like domains"/>
    <property type="match status" value="1"/>
</dbReference>
<dbReference type="AlphaFoldDB" id="A0A1M7PAR4"/>
<protein>
    <submittedName>
        <fullName evidence="1">Phage late control gene D protein (GPD)</fullName>
    </submittedName>
</protein>
<dbReference type="EMBL" id="FRCS01000003">
    <property type="protein sequence ID" value="SHN13587.1"/>
    <property type="molecule type" value="Genomic_DNA"/>
</dbReference>
<organism evidence="1 2">
    <name type="scientific">Cryptosporangium aurantiacum</name>
    <dbReference type="NCBI Taxonomy" id="134849"/>
    <lineage>
        <taxon>Bacteria</taxon>
        <taxon>Bacillati</taxon>
        <taxon>Actinomycetota</taxon>
        <taxon>Actinomycetes</taxon>
        <taxon>Cryptosporangiales</taxon>
        <taxon>Cryptosporangiaceae</taxon>
        <taxon>Cryptosporangium</taxon>
    </lineage>
</organism>
<name>A0A1M7PAR4_9ACTN</name>
<dbReference type="Proteomes" id="UP000184440">
    <property type="component" value="Unassembled WGS sequence"/>
</dbReference>
<gene>
    <name evidence="1" type="ORF">SAMN05443668_103106</name>
</gene>
<dbReference type="RefSeq" id="WP_073255572.1">
    <property type="nucleotide sequence ID" value="NZ_FRCS01000003.1"/>
</dbReference>
<sequence>MPSARIGVLVAGQPLDAVVLAQLTRAEVRESDCDPSVLALRFSLVQRADGEFGPLDDDLFVPGTALSFEVAPPGGLTQRLFEGVLTHVRPHFESVAANAYLEVLAMDAAVLLDAEERVAAWRNVKDSDVVTQVLAGYQLGAEVADTAVFYDEDRQRLTQRATDWRFLQHLARRNGARFYFEYDDARGQVVGHFGPPDVTGPPQPDLVILQEGECLNWADLQLLATGPITATASALDPIAKRIVRGAGTPTLEAIGGDDAAAAVEAGLTGAGATAARALVRDPFPLDEAIGAETSAATDAARFVVELRAELDPALYRGILRARRPVLVRGTGRRFSGIYYVQSVRTTLQDGALLQTFTALRNATGQSGSEAYGQSAEEVPAT</sequence>
<dbReference type="STRING" id="134849.SAMN05443668_103106"/>
<keyword evidence="2" id="KW-1185">Reference proteome</keyword>
<evidence type="ECO:0000313" key="1">
    <source>
        <dbReference type="EMBL" id="SHN13587.1"/>
    </source>
</evidence>
<dbReference type="Pfam" id="PF05954">
    <property type="entry name" value="Phage_GPD"/>
    <property type="match status" value="1"/>
</dbReference>